<dbReference type="PANTHER" id="PTHR30288">
    <property type="entry name" value="FLAGELLAR CAP/ASSEMBLY PROTEIN FLID"/>
    <property type="match status" value="1"/>
</dbReference>
<evidence type="ECO:0000256" key="1">
    <source>
        <dbReference type="ARBA" id="ARBA00009764"/>
    </source>
</evidence>
<comment type="similarity">
    <text evidence="1 5">Belongs to the FliD family.</text>
</comment>
<keyword evidence="9" id="KW-1185">Reference proteome</keyword>
<evidence type="ECO:0000256" key="3">
    <source>
        <dbReference type="ARBA" id="ARBA00023054"/>
    </source>
</evidence>
<dbReference type="EMBL" id="CP042829">
    <property type="protein sequence ID" value="QFG03597.1"/>
    <property type="molecule type" value="Genomic_DNA"/>
</dbReference>
<evidence type="ECO:0000256" key="2">
    <source>
        <dbReference type="ARBA" id="ARBA00011255"/>
    </source>
</evidence>
<dbReference type="InterPro" id="IPR040026">
    <property type="entry name" value="FliD"/>
</dbReference>
<dbReference type="Pfam" id="PF07196">
    <property type="entry name" value="Flagellin_IN"/>
    <property type="match status" value="2"/>
</dbReference>
<evidence type="ECO:0000313" key="8">
    <source>
        <dbReference type="EMBL" id="QFG03597.1"/>
    </source>
</evidence>
<evidence type="ECO:0000259" key="7">
    <source>
        <dbReference type="Pfam" id="PF07195"/>
    </source>
</evidence>
<gene>
    <name evidence="8" type="ORF">Tbon_09895</name>
</gene>
<comment type="subcellular location">
    <subcellularLocation>
        <location evidence="5">Secreted</location>
    </subcellularLocation>
    <subcellularLocation>
        <location evidence="5">Bacterial flagellum</location>
    </subcellularLocation>
</comment>
<dbReference type="Pfam" id="PF02465">
    <property type="entry name" value="FliD_N"/>
    <property type="match status" value="1"/>
</dbReference>
<keyword evidence="5" id="KW-0964">Secreted</keyword>
<sequence length="786" mass="79654">MSDPVRIGGFYATFDTEAVIKQLTAIRMRQVTLLEQKGADNDAKKGAVNSVQTAMKAFLEKVKALAAPQSVSGMTATASGTAVSVSALPGAQAGSFTVNVTQLATATRLQGAPAAAGIDATKAMNRSNFGTVPTNGTFTIATANGGSQTFTVGPAAAQTGVALQSANIDMAVTSGTFTIGTVGGGTQTITINAATDSLNDVINAINSAGVGLTASIVNDANGRANRLQLTSSNGDIILGGPGDSSNFLSAMRLLSTPPGTTRTGEAFTQQMSLNDVIADINASSIGVTASITNDSYGRPTILTVTSTQGNISFGSGSDSSNFLAATGLLTSSPGTTRSSSNPISRLSTSAKLQDAGFNGGPPNAGDQAIVINGVSISYNAATDSLTDVINRINASQAGVTARYDSLTDTVRLQNKATGNLALTVQDAPGGNLAAKLGLTTGTLTAGQNAEYSIDGGPTQQSASNSVGFGGVTMTFKETTSSPVTVTVSQDTSSAANAIKAFVTEFNNVMKAIDAATKADGSKKNNQSGPLSGDVSLRQLKSDLRSILTSPGTNLEGGFATLSQIGLTFGPVGSAIGTTNTLQFDEAKFAEAVRTNQAGVQELLSRLSLAATLEPGGTGSITGISGTYAGAEPGKWVITDDGAGNLSAVFTPANGGPPISASGTIAPNGSNSGLVPGLTLTAGPTLQAGTHTITVSATSESVIQRLKRFAENQAGIGGTLDKRKATYDRIASDISERIATLEKRIEAEMEQLRRKFAAMEQAQARSQSILGNLQQLANQLSGNSGRK</sequence>
<feature type="domain" description="Flagellar hook-associated protein 2 C-terminal" evidence="7">
    <location>
        <begin position="446"/>
        <end position="765"/>
    </location>
</feature>
<proteinExistence type="inferred from homology"/>
<dbReference type="InterPro" id="IPR010809">
    <property type="entry name" value="FliD_C"/>
</dbReference>
<keyword evidence="4 5" id="KW-0975">Bacterial flagellum</keyword>
<dbReference type="PANTHER" id="PTHR30288:SF0">
    <property type="entry name" value="FLAGELLAR HOOK-ASSOCIATED PROTEIN 2"/>
    <property type="match status" value="1"/>
</dbReference>
<dbReference type="RefSeq" id="WP_158067551.1">
    <property type="nucleotide sequence ID" value="NZ_CP042829.1"/>
</dbReference>
<protein>
    <recommendedName>
        <fullName evidence="5">Flagellar hook-associated protein 2</fullName>
        <shortName evidence="5">HAP2</shortName>
    </recommendedName>
    <alternativeName>
        <fullName evidence="5">Flagellar cap protein</fullName>
    </alternativeName>
</protein>
<evidence type="ECO:0000313" key="9">
    <source>
        <dbReference type="Proteomes" id="UP000326331"/>
    </source>
</evidence>
<dbReference type="InterPro" id="IPR003481">
    <property type="entry name" value="FliD_N"/>
</dbReference>
<feature type="domain" description="Flagellar hook-associated protein 2 N-terminal" evidence="6">
    <location>
        <begin position="14"/>
        <end position="106"/>
    </location>
</feature>
<reference evidence="8 9" key="1">
    <citation type="submission" date="2019-08" db="EMBL/GenBank/DDBJ databases">
        <authorList>
            <person name="Toschakov S.V."/>
        </authorList>
    </citation>
    <scope>NUCLEOTIDE SEQUENCE [LARGE SCALE GENOMIC DNA]</scope>
    <source>
        <strain evidence="8 9">3753O</strain>
    </source>
</reference>
<dbReference type="Gene3D" id="3.30.70.2120">
    <property type="match status" value="1"/>
</dbReference>
<evidence type="ECO:0000256" key="4">
    <source>
        <dbReference type="ARBA" id="ARBA00023143"/>
    </source>
</evidence>
<dbReference type="Proteomes" id="UP000326331">
    <property type="component" value="Chromosome"/>
</dbReference>
<feature type="coiled-coil region" evidence="5">
    <location>
        <begin position="730"/>
        <end position="778"/>
    </location>
</feature>
<accession>A0ABX6C2T6</accession>
<reference evidence="8 9" key="2">
    <citation type="submission" date="2019-10" db="EMBL/GenBank/DDBJ databases">
        <title>Thermopilla bonchosmolovskayae gen. nov., sp. nov., a moderately thermophilic Chloroflexi bacterium from a Chukotka hot spring (Arctic, Russia), representing a novel classis Thermopillaia, which include previously uncultivated lineage OLB14.</title>
        <authorList>
            <person name="Kochetkova T.V."/>
            <person name="Zayulina K.S."/>
            <person name="Zhigarkov V.S."/>
            <person name="Minaev N.V."/>
            <person name="Novikov A."/>
            <person name="Toshchakov S.V."/>
            <person name="Elcheninov A.G."/>
            <person name="Kublanov I.V."/>
        </authorList>
    </citation>
    <scope>NUCLEOTIDE SEQUENCE [LARGE SCALE GENOMIC DNA]</scope>
    <source>
        <strain evidence="8 9">3753O</strain>
    </source>
</reference>
<dbReference type="Pfam" id="PF07195">
    <property type="entry name" value="FliD_C"/>
    <property type="match status" value="1"/>
</dbReference>
<evidence type="ECO:0000256" key="5">
    <source>
        <dbReference type="RuleBase" id="RU362066"/>
    </source>
</evidence>
<comment type="subunit">
    <text evidence="2 5">Homopentamer.</text>
</comment>
<keyword evidence="3 5" id="KW-0175">Coiled coil</keyword>
<dbReference type="InterPro" id="IPR010810">
    <property type="entry name" value="Flagellin_hook_IN_motif"/>
</dbReference>
<evidence type="ECO:0000259" key="6">
    <source>
        <dbReference type="Pfam" id="PF02465"/>
    </source>
</evidence>
<comment type="function">
    <text evidence="5">Required for morphogenesis and for the elongation of the flagellar filament by facilitating polymerization of the flagellin monomers at the tip of growing filament. Forms a capping structure, which prevents flagellin subunits (transported through the central channel of the flagellum) from leaking out without polymerization at the distal end.</text>
</comment>
<organism evidence="8 9">
    <name type="scientific">Tepidiforma bonchosmolovskayae</name>
    <dbReference type="NCBI Taxonomy" id="2601677"/>
    <lineage>
        <taxon>Bacteria</taxon>
        <taxon>Bacillati</taxon>
        <taxon>Chloroflexota</taxon>
        <taxon>Tepidiformia</taxon>
        <taxon>Tepidiformales</taxon>
        <taxon>Tepidiformaceae</taxon>
        <taxon>Tepidiforma</taxon>
    </lineage>
</organism>
<name>A0ABX6C2T6_9CHLR</name>